<name>A0ABQ8S4I2_PERAM</name>
<dbReference type="PANTHER" id="PTHR11662">
    <property type="entry name" value="SOLUTE CARRIER FAMILY 17"/>
    <property type="match status" value="1"/>
</dbReference>
<dbReference type="InterPro" id="IPR050382">
    <property type="entry name" value="MFS_Na/Anion_cotransporter"/>
</dbReference>
<feature type="transmembrane region" description="Helical" evidence="5">
    <location>
        <begin position="326"/>
        <end position="346"/>
    </location>
</feature>
<dbReference type="PANTHER" id="PTHR11662:SF399">
    <property type="entry name" value="FI19708P1-RELATED"/>
    <property type="match status" value="1"/>
</dbReference>
<comment type="caution">
    <text evidence="7">The sequence shown here is derived from an EMBL/GenBank/DDBJ whole genome shotgun (WGS) entry which is preliminary data.</text>
</comment>
<evidence type="ECO:0000313" key="8">
    <source>
        <dbReference type="Proteomes" id="UP001148838"/>
    </source>
</evidence>
<keyword evidence="8" id="KW-1185">Reference proteome</keyword>
<evidence type="ECO:0000313" key="7">
    <source>
        <dbReference type="EMBL" id="KAJ4428938.1"/>
    </source>
</evidence>
<feature type="transmembrane region" description="Helical" evidence="5">
    <location>
        <begin position="222"/>
        <end position="243"/>
    </location>
</feature>
<proteinExistence type="predicted"/>
<feature type="transmembrane region" description="Helical" evidence="5">
    <location>
        <begin position="29"/>
        <end position="47"/>
    </location>
</feature>
<organism evidence="7 8">
    <name type="scientific">Periplaneta americana</name>
    <name type="common">American cockroach</name>
    <name type="synonym">Blatta americana</name>
    <dbReference type="NCBI Taxonomy" id="6978"/>
    <lineage>
        <taxon>Eukaryota</taxon>
        <taxon>Metazoa</taxon>
        <taxon>Ecdysozoa</taxon>
        <taxon>Arthropoda</taxon>
        <taxon>Hexapoda</taxon>
        <taxon>Insecta</taxon>
        <taxon>Pterygota</taxon>
        <taxon>Neoptera</taxon>
        <taxon>Polyneoptera</taxon>
        <taxon>Dictyoptera</taxon>
        <taxon>Blattodea</taxon>
        <taxon>Blattoidea</taxon>
        <taxon>Blattidae</taxon>
        <taxon>Blattinae</taxon>
        <taxon>Periplaneta</taxon>
    </lineage>
</organism>
<evidence type="ECO:0000256" key="5">
    <source>
        <dbReference type="SAM" id="Phobius"/>
    </source>
</evidence>
<feature type="transmembrane region" description="Helical" evidence="5">
    <location>
        <begin position="389"/>
        <end position="408"/>
    </location>
</feature>
<dbReference type="InterPro" id="IPR020846">
    <property type="entry name" value="MFS_dom"/>
</dbReference>
<evidence type="ECO:0000256" key="2">
    <source>
        <dbReference type="ARBA" id="ARBA00022692"/>
    </source>
</evidence>
<protein>
    <recommendedName>
        <fullName evidence="6">Major facilitator superfamily (MFS) profile domain-containing protein</fullName>
    </recommendedName>
</protein>
<evidence type="ECO:0000256" key="4">
    <source>
        <dbReference type="ARBA" id="ARBA00023136"/>
    </source>
</evidence>
<dbReference type="EMBL" id="JAJSOF020000036">
    <property type="protein sequence ID" value="KAJ4428938.1"/>
    <property type="molecule type" value="Genomic_DNA"/>
</dbReference>
<dbReference type="Gene3D" id="1.20.1250.20">
    <property type="entry name" value="MFS general substrate transporter like domains"/>
    <property type="match status" value="2"/>
</dbReference>
<feature type="transmembrane region" description="Helical" evidence="5">
    <location>
        <begin position="156"/>
        <end position="179"/>
    </location>
</feature>
<gene>
    <name evidence="7" type="ORF">ANN_25934</name>
</gene>
<dbReference type="InterPro" id="IPR036259">
    <property type="entry name" value="MFS_trans_sf"/>
</dbReference>
<feature type="transmembrane region" description="Helical" evidence="5">
    <location>
        <begin position="428"/>
        <end position="448"/>
    </location>
</feature>
<evidence type="ECO:0000256" key="1">
    <source>
        <dbReference type="ARBA" id="ARBA00004141"/>
    </source>
</evidence>
<keyword evidence="2 5" id="KW-0812">Transmembrane</keyword>
<sequence>CLAKQSWPVANLNAATDDLHERFLKCFPVRYLLCFMCFTGIVLNYSLKASMSVAIVAMVRHTYVPYHTVNVTMEKLDICPIRSTDITSYFHNGEFDWDEATQSHIMTAFFCGYVATQLLGGRLSELYGSKIVVGPGVFLTGMLSLLSPVAARLHVVAFIIMRVLSGAASGVIIPSVQGMVAKWWLVKERTLVGGIIIASLPVSVIISQSMSGVMAEFGGWPMIFYVFGGLSVLWCIPWIFIVYDTPESHPFISTEEKSSILASIGSQEKESLPVPWLAILTSLPMWANTIMTMGTTWIGETVLTQLPTYFSNVLHFNLSQSGISSALPFIALIITEVCSSLLSQWIQTKGYVSKLMAYHIFNTVPFGCCIDSFGVAICLLCVTLVGCDSIIIVLLMILLMATDGIYAGGSLMNYLDLGSNYAGTLSGFMHTFTNMTGMLTPIVAGLFINGQETLTQWNKVFYVSIAVKLATYVVFLVFGSTESQPWNKPDLQ</sequence>
<dbReference type="Pfam" id="PF07690">
    <property type="entry name" value="MFS_1"/>
    <property type="match status" value="1"/>
</dbReference>
<feature type="transmembrane region" description="Helical" evidence="5">
    <location>
        <begin position="131"/>
        <end position="150"/>
    </location>
</feature>
<evidence type="ECO:0000259" key="6">
    <source>
        <dbReference type="PROSITE" id="PS50850"/>
    </source>
</evidence>
<comment type="subcellular location">
    <subcellularLocation>
        <location evidence="1">Membrane</location>
        <topology evidence="1">Multi-pass membrane protein</topology>
    </subcellularLocation>
</comment>
<dbReference type="PROSITE" id="PS50850">
    <property type="entry name" value="MFS"/>
    <property type="match status" value="1"/>
</dbReference>
<dbReference type="SUPFAM" id="SSF103473">
    <property type="entry name" value="MFS general substrate transporter"/>
    <property type="match status" value="1"/>
</dbReference>
<keyword evidence="4 5" id="KW-0472">Membrane</keyword>
<feature type="domain" description="Major facilitator superfamily (MFS) profile" evidence="6">
    <location>
        <begin position="53"/>
        <end position="483"/>
    </location>
</feature>
<reference evidence="7 8" key="1">
    <citation type="journal article" date="2022" name="Allergy">
        <title>Genome assembly and annotation of Periplaneta americana reveal a comprehensive cockroach allergen profile.</title>
        <authorList>
            <person name="Wang L."/>
            <person name="Xiong Q."/>
            <person name="Saelim N."/>
            <person name="Wang L."/>
            <person name="Nong W."/>
            <person name="Wan A.T."/>
            <person name="Shi M."/>
            <person name="Liu X."/>
            <person name="Cao Q."/>
            <person name="Hui J.H.L."/>
            <person name="Sookrung N."/>
            <person name="Leung T.F."/>
            <person name="Tungtrongchitr A."/>
            <person name="Tsui S.K.W."/>
        </authorList>
    </citation>
    <scope>NUCLEOTIDE SEQUENCE [LARGE SCALE GENOMIC DNA]</scope>
    <source>
        <strain evidence="7">PWHHKU_190912</strain>
    </source>
</reference>
<feature type="non-terminal residue" evidence="7">
    <location>
        <position position="1"/>
    </location>
</feature>
<keyword evidence="3 5" id="KW-1133">Transmembrane helix</keyword>
<feature type="transmembrane region" description="Helical" evidence="5">
    <location>
        <begin position="191"/>
        <end position="210"/>
    </location>
</feature>
<evidence type="ECO:0000256" key="3">
    <source>
        <dbReference type="ARBA" id="ARBA00022989"/>
    </source>
</evidence>
<feature type="transmembrane region" description="Helical" evidence="5">
    <location>
        <begin position="358"/>
        <end position="382"/>
    </location>
</feature>
<feature type="transmembrane region" description="Helical" evidence="5">
    <location>
        <begin position="460"/>
        <end position="479"/>
    </location>
</feature>
<dbReference type="Proteomes" id="UP001148838">
    <property type="component" value="Unassembled WGS sequence"/>
</dbReference>
<accession>A0ABQ8S4I2</accession>
<dbReference type="InterPro" id="IPR011701">
    <property type="entry name" value="MFS"/>
</dbReference>